<evidence type="ECO:0000313" key="2">
    <source>
        <dbReference type="EMBL" id="CAL1704326.1"/>
    </source>
</evidence>
<gene>
    <name evidence="2" type="ORF">GFSPODELE1_LOCUS4954</name>
</gene>
<keyword evidence="3" id="KW-1185">Reference proteome</keyword>
<feature type="compositionally biased region" description="Basic and acidic residues" evidence="1">
    <location>
        <begin position="76"/>
        <end position="98"/>
    </location>
</feature>
<dbReference type="EMBL" id="OZ037946">
    <property type="protein sequence ID" value="CAL1704326.1"/>
    <property type="molecule type" value="Genomic_DNA"/>
</dbReference>
<feature type="compositionally biased region" description="Low complexity" evidence="1">
    <location>
        <begin position="62"/>
        <end position="74"/>
    </location>
</feature>
<feature type="compositionally biased region" description="Basic and acidic residues" evidence="1">
    <location>
        <begin position="336"/>
        <end position="350"/>
    </location>
</feature>
<sequence length="595" mass="68121">MSHSHLPPRPEFDNPTSSRYPPDSRYNRSMAPPPDRYRDPRDPYPPRSPPRDRDVYIPRSPPARSVSRSSVPYSRDPPRDPYPPRDLHPPPRDIHPSPRDAYPPPRDPPPRDLPPRDLPPRDPYYDRRESDRYYRDWERRDPPEYRSRPPPPRDYGREPADWRDRDVDRGRRWEEERRRAYDWDRRERSPIRDRGYARPRDDDRPIPRERPREFEPERRWVPRASKSPPRRIASGSVSRGRSPTPPRFRESPTRPGYAPPRSPPPRASPRASPRYPSPGVLKLGNHSIEVTSRYAPSRRDRGYPRSRSRSPNRFFSRSRSRSPLKRSTPGTQSTTDRSRPDEPKREEKLHRLPVPTIDRVLNNSQFIEPTGGEKLQKPPLPDLGDLRDRDSHPSATVDAASMKTPIQSESGQSPDAKPVPVISYPPRSPTSSQSQKSPTSSSHPRRRSRSPPTQPRHYVKTPTTPSTPQLSSPGQNLPVKPEWSRKASPLSTSTPIAEAAPTLSGRAIALPPYHSPRSVSHDVEAEISRMEGHRGRLTTEYAAISNGKQRALHELDLASRDLKLAEQRRAVADSQLEKARAGALGIDYSAESNNT</sequence>
<feature type="compositionally biased region" description="Basic and acidic residues" evidence="1">
    <location>
        <begin position="154"/>
        <end position="220"/>
    </location>
</feature>
<feature type="region of interest" description="Disordered" evidence="1">
    <location>
        <begin position="1"/>
        <end position="503"/>
    </location>
</feature>
<feature type="compositionally biased region" description="Low complexity" evidence="1">
    <location>
        <begin position="461"/>
        <end position="473"/>
    </location>
</feature>
<accession>A0ABP1D8Z2</accession>
<name>A0ABP1D8Z2_9APHY</name>
<feature type="compositionally biased region" description="Basic residues" evidence="1">
    <location>
        <begin position="304"/>
        <end position="324"/>
    </location>
</feature>
<evidence type="ECO:0000256" key="1">
    <source>
        <dbReference type="SAM" id="MobiDB-lite"/>
    </source>
</evidence>
<feature type="compositionally biased region" description="Low complexity" evidence="1">
    <location>
        <begin position="429"/>
        <end position="442"/>
    </location>
</feature>
<evidence type="ECO:0000313" key="3">
    <source>
        <dbReference type="Proteomes" id="UP001497453"/>
    </source>
</evidence>
<feature type="compositionally biased region" description="Basic and acidic residues" evidence="1">
    <location>
        <begin position="108"/>
        <end position="147"/>
    </location>
</feature>
<protein>
    <submittedName>
        <fullName evidence="2">Uncharacterized protein</fullName>
    </submittedName>
</protein>
<feature type="compositionally biased region" description="Basic and acidic residues" evidence="1">
    <location>
        <begin position="35"/>
        <end position="56"/>
    </location>
</feature>
<organism evidence="2 3">
    <name type="scientific">Somion occarium</name>
    <dbReference type="NCBI Taxonomy" id="3059160"/>
    <lineage>
        <taxon>Eukaryota</taxon>
        <taxon>Fungi</taxon>
        <taxon>Dikarya</taxon>
        <taxon>Basidiomycota</taxon>
        <taxon>Agaricomycotina</taxon>
        <taxon>Agaricomycetes</taxon>
        <taxon>Polyporales</taxon>
        <taxon>Cerrenaceae</taxon>
        <taxon>Somion</taxon>
    </lineage>
</organism>
<feature type="compositionally biased region" description="Polar residues" evidence="1">
    <location>
        <begin position="404"/>
        <end position="413"/>
    </location>
</feature>
<dbReference type="Proteomes" id="UP001497453">
    <property type="component" value="Chromosome 3"/>
</dbReference>
<proteinExistence type="predicted"/>
<feature type="compositionally biased region" description="Low complexity" evidence="1">
    <location>
        <begin position="268"/>
        <end position="279"/>
    </location>
</feature>
<reference evidence="3" key="1">
    <citation type="submission" date="2024-04" db="EMBL/GenBank/DDBJ databases">
        <authorList>
            <person name="Shaw F."/>
            <person name="Minotto A."/>
        </authorList>
    </citation>
    <scope>NUCLEOTIDE SEQUENCE [LARGE SCALE GENOMIC DNA]</scope>
</reference>
<feature type="compositionally biased region" description="Pro residues" evidence="1">
    <location>
        <begin position="257"/>
        <end position="267"/>
    </location>
</feature>